<dbReference type="Pfam" id="PF00990">
    <property type="entry name" value="GGDEF"/>
    <property type="match status" value="1"/>
</dbReference>
<dbReference type="InterPro" id="IPR035965">
    <property type="entry name" value="PAS-like_dom_sf"/>
</dbReference>
<dbReference type="Gene3D" id="3.20.20.450">
    <property type="entry name" value="EAL domain"/>
    <property type="match status" value="1"/>
</dbReference>
<dbReference type="InterPro" id="IPR000700">
    <property type="entry name" value="PAS-assoc_C"/>
</dbReference>
<dbReference type="Pfam" id="PF08448">
    <property type="entry name" value="PAS_4"/>
    <property type="match status" value="1"/>
</dbReference>
<dbReference type="SMART" id="SM00052">
    <property type="entry name" value="EAL"/>
    <property type="match status" value="1"/>
</dbReference>
<dbReference type="SUPFAM" id="SSF55073">
    <property type="entry name" value="Nucleotide cyclase"/>
    <property type="match status" value="1"/>
</dbReference>
<dbReference type="PROSITE" id="PS50887">
    <property type="entry name" value="GGDEF"/>
    <property type="match status" value="1"/>
</dbReference>
<feature type="transmembrane region" description="Helical" evidence="2">
    <location>
        <begin position="71"/>
        <end position="90"/>
    </location>
</feature>
<dbReference type="NCBIfam" id="TIGR00229">
    <property type="entry name" value="sensory_box"/>
    <property type="match status" value="1"/>
</dbReference>
<comment type="catalytic activity">
    <reaction evidence="1">
        <text>3',3'-c-di-GMP + H2O = 5'-phosphoguanylyl(3'-&gt;5')guanosine + H(+)</text>
        <dbReference type="Rhea" id="RHEA:24902"/>
        <dbReference type="ChEBI" id="CHEBI:15377"/>
        <dbReference type="ChEBI" id="CHEBI:15378"/>
        <dbReference type="ChEBI" id="CHEBI:58754"/>
        <dbReference type="ChEBI" id="CHEBI:58805"/>
        <dbReference type="EC" id="3.1.4.52"/>
    </reaction>
    <physiologicalReaction direction="left-to-right" evidence="1">
        <dbReference type="Rhea" id="RHEA:24903"/>
    </physiologicalReaction>
</comment>
<dbReference type="SUPFAM" id="SSF55785">
    <property type="entry name" value="PYP-like sensor domain (PAS domain)"/>
    <property type="match status" value="1"/>
</dbReference>
<accession>A0A833H2F8</accession>
<dbReference type="GO" id="GO:0071732">
    <property type="term" value="P:cellular response to nitric oxide"/>
    <property type="evidence" value="ECO:0007669"/>
    <property type="project" value="UniProtKB-ARBA"/>
</dbReference>
<evidence type="ECO:0000256" key="1">
    <source>
        <dbReference type="ARBA" id="ARBA00051114"/>
    </source>
</evidence>
<name>A0A833H2F8_9LEPT</name>
<dbReference type="InterPro" id="IPR000014">
    <property type="entry name" value="PAS"/>
</dbReference>
<dbReference type="EMBL" id="WBUI01000006">
    <property type="protein sequence ID" value="KAB2933308.1"/>
    <property type="molecule type" value="Genomic_DNA"/>
</dbReference>
<feature type="domain" description="PAC" evidence="4">
    <location>
        <begin position="272"/>
        <end position="325"/>
    </location>
</feature>
<dbReference type="InterPro" id="IPR052155">
    <property type="entry name" value="Biofilm_reg_signaling"/>
</dbReference>
<dbReference type="InterPro" id="IPR035919">
    <property type="entry name" value="EAL_sf"/>
</dbReference>
<dbReference type="PANTHER" id="PTHR44757:SF2">
    <property type="entry name" value="BIOFILM ARCHITECTURE MAINTENANCE PROTEIN MBAA"/>
    <property type="match status" value="1"/>
</dbReference>
<feature type="transmembrane region" description="Helical" evidence="2">
    <location>
        <begin position="151"/>
        <end position="168"/>
    </location>
</feature>
<dbReference type="Gene3D" id="3.30.450.20">
    <property type="entry name" value="PAS domain"/>
    <property type="match status" value="1"/>
</dbReference>
<evidence type="ECO:0000259" key="6">
    <source>
        <dbReference type="PROSITE" id="PS50887"/>
    </source>
</evidence>
<dbReference type="InterPro" id="IPR029787">
    <property type="entry name" value="Nucleotide_cyclase"/>
</dbReference>
<gene>
    <name evidence="7" type="ORF">F9K24_08135</name>
</gene>
<dbReference type="FunFam" id="3.20.20.450:FF:000001">
    <property type="entry name" value="Cyclic di-GMP phosphodiesterase yahA"/>
    <property type="match status" value="1"/>
</dbReference>
<dbReference type="InterPro" id="IPR013656">
    <property type="entry name" value="PAS_4"/>
</dbReference>
<comment type="caution">
    <text evidence="7">The sequence shown here is derived from an EMBL/GenBank/DDBJ whole genome shotgun (WGS) entry which is preliminary data.</text>
</comment>
<dbReference type="PROSITE" id="PS50112">
    <property type="entry name" value="PAS"/>
    <property type="match status" value="1"/>
</dbReference>
<dbReference type="PANTHER" id="PTHR44757">
    <property type="entry name" value="DIGUANYLATE CYCLASE DGCP"/>
    <property type="match status" value="1"/>
</dbReference>
<dbReference type="GO" id="GO:0071111">
    <property type="term" value="F:cyclic-guanylate-specific phosphodiesterase activity"/>
    <property type="evidence" value="ECO:0007669"/>
    <property type="project" value="UniProtKB-EC"/>
</dbReference>
<evidence type="ECO:0000256" key="2">
    <source>
        <dbReference type="SAM" id="Phobius"/>
    </source>
</evidence>
<proteinExistence type="predicted"/>
<dbReference type="NCBIfam" id="TIGR00254">
    <property type="entry name" value="GGDEF"/>
    <property type="match status" value="1"/>
</dbReference>
<feature type="transmembrane region" description="Helical" evidence="2">
    <location>
        <begin position="46"/>
        <end position="64"/>
    </location>
</feature>
<dbReference type="SMART" id="SM00091">
    <property type="entry name" value="PAS"/>
    <property type="match status" value="1"/>
</dbReference>
<evidence type="ECO:0000313" key="7">
    <source>
        <dbReference type="EMBL" id="KAB2933308.1"/>
    </source>
</evidence>
<feature type="domain" description="GGDEF" evidence="6">
    <location>
        <begin position="357"/>
        <end position="490"/>
    </location>
</feature>
<dbReference type="InterPro" id="IPR043128">
    <property type="entry name" value="Rev_trsase/Diguanyl_cyclase"/>
</dbReference>
<dbReference type="PROSITE" id="PS50883">
    <property type="entry name" value="EAL"/>
    <property type="match status" value="1"/>
</dbReference>
<dbReference type="Gene3D" id="3.30.70.270">
    <property type="match status" value="1"/>
</dbReference>
<evidence type="ECO:0000259" key="3">
    <source>
        <dbReference type="PROSITE" id="PS50112"/>
    </source>
</evidence>
<dbReference type="PROSITE" id="PS50113">
    <property type="entry name" value="PAC"/>
    <property type="match status" value="1"/>
</dbReference>
<dbReference type="CDD" id="cd01948">
    <property type="entry name" value="EAL"/>
    <property type="match status" value="1"/>
</dbReference>
<dbReference type="SUPFAM" id="SSF141868">
    <property type="entry name" value="EAL domain-like"/>
    <property type="match status" value="1"/>
</dbReference>
<dbReference type="FunFam" id="3.30.70.270:FF:000001">
    <property type="entry name" value="Diguanylate cyclase domain protein"/>
    <property type="match status" value="1"/>
</dbReference>
<evidence type="ECO:0000313" key="8">
    <source>
        <dbReference type="Proteomes" id="UP000460298"/>
    </source>
</evidence>
<dbReference type="InterPro" id="IPR001633">
    <property type="entry name" value="EAL_dom"/>
</dbReference>
<sequence length="753" mass="85052">MQRFRLLTEEDRRRARLLQRVIISLVVFSMLMLPLLSYVTGLVWRYVVIGVFILGPLLPVSLLVRKGQVTIASWILVLNLLLLAVAISLTSGGVKSPGFAAFFIIIFFAGLLLGGRVAALIAFLATLSGLFMWLIERWSMLPEPVYRHGDFVFLIFASILFFLTYFVHDFSDRFMRRTVDRLRSEVSVRRLAEERYRSVIAALDEGIVVQDRQGIITAHNRRAEEILGMTDDEMMGRKSVDPVWRAIREDGSPFPGDEHPAMVTLRTGAPLHNVIMGVHHRDGSQRWISINSQPLFKGEEELPHSVVTSFTDITERRAVDAMIRRQAFYDSLTELPNRTLFLDRLNQAIAHCRRSGTVLAVLFLDLDRFKNINDTLGHGVGDGLLSAVADRLREILRSDDTVSRSGGDEFLVLLSDLSQATDAGFVADKILTAMAMPFRVGDYELHLTTSIGISVYPDHGEDAESLIKNADIALYRAKEMGRNTKASFSMAMDRHESMHTENELRRSLKEEHFELHFQPRVELLTGRITGFEALLRWNHPEKGMIGPDRFIPIAEESGLILPLGEWVLREAERVARKWRDLGLDMDNFTISVNVSGRQFFQPGFVHKLLSIVSENRSCIELEITETIAMKTGEQTLDILRQLDRAGFSLALDDFGTGYSSLRYLQEYPIDTLKIDRSFVEKLEQDERNRHIVETIIGLGHHLGLRTVAEGVQTPEQRERLASMGCDEIQGFLFSPAVPEAAALAMMQSGLQAD</sequence>
<feature type="transmembrane region" description="Helical" evidence="2">
    <location>
        <begin position="21"/>
        <end position="40"/>
    </location>
</feature>
<feature type="domain" description="PAS" evidence="3">
    <location>
        <begin position="192"/>
        <end position="240"/>
    </location>
</feature>
<keyword evidence="2" id="KW-1133">Transmembrane helix</keyword>
<dbReference type="AlphaFoldDB" id="A0A833H2F8"/>
<dbReference type="InterPro" id="IPR000160">
    <property type="entry name" value="GGDEF_dom"/>
</dbReference>
<dbReference type="SMART" id="SM00267">
    <property type="entry name" value="GGDEF"/>
    <property type="match status" value="1"/>
</dbReference>
<dbReference type="CDD" id="cd00130">
    <property type="entry name" value="PAS"/>
    <property type="match status" value="1"/>
</dbReference>
<reference evidence="7 8" key="1">
    <citation type="submission" date="2019-10" db="EMBL/GenBank/DDBJ databases">
        <title>Extracellular Electron Transfer in a Candidatus Methanoperedens spp. Enrichment Culture.</title>
        <authorList>
            <person name="Berger S."/>
            <person name="Rangel Shaw D."/>
            <person name="Berben T."/>
            <person name="In 'T Zandt M."/>
            <person name="Frank J."/>
            <person name="Reimann J."/>
            <person name="Jetten M.S.M."/>
            <person name="Welte C.U."/>
        </authorList>
    </citation>
    <scope>NUCLEOTIDE SEQUENCE [LARGE SCALE GENOMIC DNA]</scope>
    <source>
        <strain evidence="7">SB12</strain>
    </source>
</reference>
<dbReference type="Proteomes" id="UP000460298">
    <property type="component" value="Unassembled WGS sequence"/>
</dbReference>
<feature type="domain" description="EAL" evidence="5">
    <location>
        <begin position="497"/>
        <end position="750"/>
    </location>
</feature>
<evidence type="ECO:0000259" key="5">
    <source>
        <dbReference type="PROSITE" id="PS50883"/>
    </source>
</evidence>
<dbReference type="Pfam" id="PF00563">
    <property type="entry name" value="EAL"/>
    <property type="match status" value="1"/>
</dbReference>
<evidence type="ECO:0000259" key="4">
    <source>
        <dbReference type="PROSITE" id="PS50113"/>
    </source>
</evidence>
<keyword evidence="2" id="KW-0812">Transmembrane</keyword>
<protein>
    <submittedName>
        <fullName evidence="7">EAL domain-containing protein</fullName>
    </submittedName>
</protein>
<organism evidence="7 8">
    <name type="scientific">Leptonema illini</name>
    <dbReference type="NCBI Taxonomy" id="183"/>
    <lineage>
        <taxon>Bacteria</taxon>
        <taxon>Pseudomonadati</taxon>
        <taxon>Spirochaetota</taxon>
        <taxon>Spirochaetia</taxon>
        <taxon>Leptospirales</taxon>
        <taxon>Leptospiraceae</taxon>
        <taxon>Leptonema</taxon>
    </lineage>
</organism>
<keyword evidence="2" id="KW-0472">Membrane</keyword>
<dbReference type="CDD" id="cd01949">
    <property type="entry name" value="GGDEF"/>
    <property type="match status" value="1"/>
</dbReference>